<evidence type="ECO:0000313" key="3">
    <source>
        <dbReference type="EMBL" id="CAI3980595.1"/>
    </source>
</evidence>
<evidence type="ECO:0000313" key="4">
    <source>
        <dbReference type="EMBL" id="CAL1133970.1"/>
    </source>
</evidence>
<feature type="region of interest" description="Disordered" evidence="2">
    <location>
        <begin position="57"/>
        <end position="216"/>
    </location>
</feature>
<dbReference type="EMBL" id="CAMXCT010000569">
    <property type="protein sequence ID" value="CAI3980595.1"/>
    <property type="molecule type" value="Genomic_DNA"/>
</dbReference>
<evidence type="ECO:0000256" key="2">
    <source>
        <dbReference type="SAM" id="MobiDB-lite"/>
    </source>
</evidence>
<evidence type="ECO:0000313" key="6">
    <source>
        <dbReference type="Proteomes" id="UP001152797"/>
    </source>
</evidence>
<dbReference type="AlphaFoldDB" id="A0A9P1BW25"/>
<feature type="compositionally biased region" description="Acidic residues" evidence="2">
    <location>
        <begin position="1"/>
        <end position="10"/>
    </location>
</feature>
<accession>A0A9P1BW25</accession>
<keyword evidence="1" id="KW-0175">Coiled coil</keyword>
<gene>
    <name evidence="3" type="ORF">C1SCF055_LOCUS8458</name>
</gene>
<feature type="region of interest" description="Disordered" evidence="2">
    <location>
        <begin position="580"/>
        <end position="627"/>
    </location>
</feature>
<feature type="compositionally biased region" description="Low complexity" evidence="2">
    <location>
        <begin position="77"/>
        <end position="97"/>
    </location>
</feature>
<organism evidence="3">
    <name type="scientific">Cladocopium goreaui</name>
    <dbReference type="NCBI Taxonomy" id="2562237"/>
    <lineage>
        <taxon>Eukaryota</taxon>
        <taxon>Sar</taxon>
        <taxon>Alveolata</taxon>
        <taxon>Dinophyceae</taxon>
        <taxon>Suessiales</taxon>
        <taxon>Symbiodiniaceae</taxon>
        <taxon>Cladocopium</taxon>
    </lineage>
</organism>
<feature type="region of interest" description="Disordered" evidence="2">
    <location>
        <begin position="1"/>
        <end position="37"/>
    </location>
</feature>
<reference evidence="3" key="1">
    <citation type="submission" date="2022-10" db="EMBL/GenBank/DDBJ databases">
        <authorList>
            <person name="Chen Y."/>
            <person name="Dougan E. K."/>
            <person name="Chan C."/>
            <person name="Rhodes N."/>
            <person name="Thang M."/>
        </authorList>
    </citation>
    <scope>NUCLEOTIDE SEQUENCE</scope>
</reference>
<keyword evidence="6" id="KW-1185">Reference proteome</keyword>
<reference evidence="4" key="2">
    <citation type="submission" date="2024-04" db="EMBL/GenBank/DDBJ databases">
        <authorList>
            <person name="Chen Y."/>
            <person name="Shah S."/>
            <person name="Dougan E. K."/>
            <person name="Thang M."/>
            <person name="Chan C."/>
        </authorList>
    </citation>
    <scope>NUCLEOTIDE SEQUENCE [LARGE SCALE GENOMIC DNA]</scope>
</reference>
<feature type="compositionally biased region" description="Acidic residues" evidence="2">
    <location>
        <begin position="609"/>
        <end position="627"/>
    </location>
</feature>
<protein>
    <submittedName>
        <fullName evidence="5">Retrovirus-related Pol polyprotein from transposon TNT 1-94</fullName>
    </submittedName>
</protein>
<dbReference type="Proteomes" id="UP001152797">
    <property type="component" value="Unassembled WGS sequence"/>
</dbReference>
<feature type="compositionally biased region" description="Basic residues" evidence="2">
    <location>
        <begin position="581"/>
        <end position="600"/>
    </location>
</feature>
<evidence type="ECO:0000313" key="5">
    <source>
        <dbReference type="EMBL" id="CAL4767907.1"/>
    </source>
</evidence>
<comment type="caution">
    <text evidence="3">The sequence shown here is derived from an EMBL/GenBank/DDBJ whole genome shotgun (WGS) entry which is preliminary data.</text>
</comment>
<proteinExistence type="predicted"/>
<sequence length="736" mass="81563">MQWDDDDWEWGDGGWNNKWRPTGSGTTSHARRARIQAAAQERDRLAALGDSAALADKAKEEAQKAASMKKQAEEAAEQAARTAAQAAEAAAAASQAAGWVEVGPSRKKPRKGPPCQKEKPNKREPPCQKEQPKKKETPCQKEQQKKKETPCPKEQPKKKETPCQKGQANKKETPCQKEQEKKDAPGQKEQKESVPPEGSKDGVSKKLGPSEKEQAKEKVLVHNNLYDLTATPWLQKLKDAGYEVHLLSYCGWKRSHEVYDWAWFEWNGWASVSFTWKQCGKEGKAQWCLDNGVSKLVDDNADICSEAIQFGIQAYPIVPAGQRRKKGQPKLQSCFSDFAAAAIDILKAQEAVALQWETLAKGSWMLAGSSKDTPLTKGKQKNALNKKALDDLGELSLKERIKKATEGAETAEEAVLALKKQLTPKEQQSAWSKMKTKMKNDPAEAKKVENMSKKEIGIYATMCLLKAEAPKFMALKQELNSGVSLTKGETWESELQMLQKFSREELELHLASGRVKWRADPWTGGCYQYQDQGDIKKTSTVTHSNAYAWGQEYEAENEEAWDSHFTKDLSSHLLELEGKGKGKALTKGKPASKGRGKGKARGQPQLALEDGDPNEDDDNDDKTEDQEWSTCLTKARKARDLLVSSQANLQEDMAKAASCQRLSKGTKKDADTLLSKAQAMEKKCKDLLLKGKKALSLTKAKGLIQDATTLSKELKDQKKEISVVANKAYSKAGTAK</sequence>
<dbReference type="EMBL" id="CAMXCT020000569">
    <property type="protein sequence ID" value="CAL1133970.1"/>
    <property type="molecule type" value="Genomic_DNA"/>
</dbReference>
<feature type="compositionally biased region" description="Basic and acidic residues" evidence="2">
    <location>
        <begin position="116"/>
        <end position="162"/>
    </location>
</feature>
<feature type="compositionally biased region" description="Basic and acidic residues" evidence="2">
    <location>
        <begin position="169"/>
        <end position="216"/>
    </location>
</feature>
<feature type="coiled-coil region" evidence="1">
    <location>
        <begin position="670"/>
        <end position="720"/>
    </location>
</feature>
<name>A0A9P1BW25_9DINO</name>
<dbReference type="EMBL" id="CAMXCT030000569">
    <property type="protein sequence ID" value="CAL4767907.1"/>
    <property type="molecule type" value="Genomic_DNA"/>
</dbReference>
<evidence type="ECO:0000256" key="1">
    <source>
        <dbReference type="SAM" id="Coils"/>
    </source>
</evidence>